<dbReference type="Gene3D" id="3.80.10.10">
    <property type="entry name" value="Ribonuclease Inhibitor"/>
    <property type="match status" value="1"/>
</dbReference>
<dbReference type="InterPro" id="IPR055411">
    <property type="entry name" value="LRR_FXL15/At3g58940/PEG3-like"/>
</dbReference>
<accession>A0ABD3KPG3</accession>
<sequence length="313" mass="35490">MAGISKQIIGQKDDEDYISLLPDYLIHHIFSFLHMRDVVKTCVLSKRWQSVWTTVSDLRFSVSSYDDSFVDRVLTLYGLDKVRKFHLEVNLKPLCPSKIDSWAGFAIDHQVEELLLDLNIWWADCPLSPLLYNCSSLTKLCLSGCCFSLSESINWSSLKSLSIHSMDVIDDVLQKILMGSPVLEYLNLKRCWGVQGIRSTSLKELVIEDISVGFPLHILTPRLLSLRVRGYYFDEIIRIVEAPSLLEAELDFDGPITSDFCGLKRMLCQPQNATRVLFGPSCVEVSMVILLHNGHHLFHVAFHLGLGTLICQS</sequence>
<dbReference type="PANTHER" id="PTHR31293">
    <property type="entry name" value="RNI-LIKE SUPERFAMILY PROTEIN"/>
    <property type="match status" value="1"/>
</dbReference>
<dbReference type="EMBL" id="JBJKBG010000005">
    <property type="protein sequence ID" value="KAL3739626.1"/>
    <property type="molecule type" value="Genomic_DNA"/>
</dbReference>
<evidence type="ECO:0000313" key="2">
    <source>
        <dbReference type="EMBL" id="KAL3739626.1"/>
    </source>
</evidence>
<dbReference type="InterPro" id="IPR055294">
    <property type="entry name" value="FBL60-like"/>
</dbReference>
<dbReference type="InterPro" id="IPR053781">
    <property type="entry name" value="F-box_AtFBL13-like"/>
</dbReference>
<organism evidence="2 3">
    <name type="scientific">Eucalyptus globulus</name>
    <name type="common">Tasmanian blue gum</name>
    <dbReference type="NCBI Taxonomy" id="34317"/>
    <lineage>
        <taxon>Eukaryota</taxon>
        <taxon>Viridiplantae</taxon>
        <taxon>Streptophyta</taxon>
        <taxon>Embryophyta</taxon>
        <taxon>Tracheophyta</taxon>
        <taxon>Spermatophyta</taxon>
        <taxon>Magnoliopsida</taxon>
        <taxon>eudicotyledons</taxon>
        <taxon>Gunneridae</taxon>
        <taxon>Pentapetalae</taxon>
        <taxon>rosids</taxon>
        <taxon>malvids</taxon>
        <taxon>Myrtales</taxon>
        <taxon>Myrtaceae</taxon>
        <taxon>Myrtoideae</taxon>
        <taxon>Eucalypteae</taxon>
        <taxon>Eucalyptus</taxon>
    </lineage>
</organism>
<dbReference type="CDD" id="cd22160">
    <property type="entry name" value="F-box_AtFBL13-like"/>
    <property type="match status" value="1"/>
</dbReference>
<feature type="domain" description="F-box" evidence="1">
    <location>
        <begin position="15"/>
        <end position="63"/>
    </location>
</feature>
<dbReference type="InterPro" id="IPR032675">
    <property type="entry name" value="LRR_dom_sf"/>
</dbReference>
<reference evidence="2 3" key="1">
    <citation type="submission" date="2024-11" db="EMBL/GenBank/DDBJ databases">
        <title>Chromosome-level genome assembly of Eucalyptus globulus Labill. provides insights into its genome evolution.</title>
        <authorList>
            <person name="Li X."/>
        </authorList>
    </citation>
    <scope>NUCLEOTIDE SEQUENCE [LARGE SCALE GENOMIC DNA]</scope>
    <source>
        <strain evidence="2">CL2024</strain>
        <tissue evidence="2">Fresh tender leaves</tissue>
    </source>
</reference>
<dbReference type="Proteomes" id="UP001634007">
    <property type="component" value="Unassembled WGS sequence"/>
</dbReference>
<name>A0ABD3KPG3_EUCGL</name>
<evidence type="ECO:0000313" key="3">
    <source>
        <dbReference type="Proteomes" id="UP001634007"/>
    </source>
</evidence>
<dbReference type="Pfam" id="PF24758">
    <property type="entry name" value="LRR_At5g56370"/>
    <property type="match status" value="1"/>
</dbReference>
<dbReference type="AlphaFoldDB" id="A0ABD3KPG3"/>
<dbReference type="InterPro" id="IPR036047">
    <property type="entry name" value="F-box-like_dom_sf"/>
</dbReference>
<dbReference type="PANTHER" id="PTHR31293:SF12">
    <property type="entry name" value="RNI-LIKE SUPERFAMILY PROTEIN"/>
    <property type="match status" value="1"/>
</dbReference>
<dbReference type="Pfam" id="PF00646">
    <property type="entry name" value="F-box"/>
    <property type="match status" value="1"/>
</dbReference>
<dbReference type="SUPFAM" id="SSF81383">
    <property type="entry name" value="F-box domain"/>
    <property type="match status" value="1"/>
</dbReference>
<comment type="caution">
    <text evidence="2">The sequence shown here is derived from an EMBL/GenBank/DDBJ whole genome shotgun (WGS) entry which is preliminary data.</text>
</comment>
<proteinExistence type="predicted"/>
<protein>
    <recommendedName>
        <fullName evidence="1">F-box domain-containing protein</fullName>
    </recommendedName>
</protein>
<keyword evidence="3" id="KW-1185">Reference proteome</keyword>
<dbReference type="SUPFAM" id="SSF52047">
    <property type="entry name" value="RNI-like"/>
    <property type="match status" value="1"/>
</dbReference>
<dbReference type="InterPro" id="IPR001810">
    <property type="entry name" value="F-box_dom"/>
</dbReference>
<evidence type="ECO:0000259" key="1">
    <source>
        <dbReference type="PROSITE" id="PS50181"/>
    </source>
</evidence>
<gene>
    <name evidence="2" type="ORF">ACJRO7_020959</name>
</gene>
<dbReference type="PROSITE" id="PS50181">
    <property type="entry name" value="FBOX"/>
    <property type="match status" value="1"/>
</dbReference>
<dbReference type="Gene3D" id="1.20.1280.50">
    <property type="match status" value="1"/>
</dbReference>